<evidence type="ECO:0000256" key="5">
    <source>
        <dbReference type="ARBA" id="ARBA00023065"/>
    </source>
</evidence>
<reference evidence="11 12" key="1">
    <citation type="submission" date="2017-03" db="EMBL/GenBank/DDBJ databases">
        <title>Genomes of endolithic fungi from Antarctica.</title>
        <authorList>
            <person name="Coleine C."/>
            <person name="Masonjones S."/>
            <person name="Stajich J.E."/>
        </authorList>
    </citation>
    <scope>NUCLEOTIDE SEQUENCE [LARGE SCALE GENOMIC DNA]</scope>
    <source>
        <strain evidence="11 12">CCFEE 6314</strain>
    </source>
</reference>
<dbReference type="SFLD" id="SFLDG01168">
    <property type="entry name" value="Ferric_reductase_subgroup_(FRE"/>
    <property type="match status" value="1"/>
</dbReference>
<evidence type="ECO:0000256" key="8">
    <source>
        <dbReference type="SAM" id="Phobius"/>
    </source>
</evidence>
<keyword evidence="2" id="KW-0813">Transport</keyword>
<comment type="caution">
    <text evidence="11">The sequence shown here is derived from an EMBL/GenBank/DDBJ whole genome shotgun (WGS) entry which is preliminary data.</text>
</comment>
<evidence type="ECO:0000256" key="1">
    <source>
        <dbReference type="ARBA" id="ARBA00004141"/>
    </source>
</evidence>
<dbReference type="InterPro" id="IPR051410">
    <property type="entry name" value="Ferric/Cupric_Reductase"/>
</dbReference>
<sequence>MKDILLFSVLACIHSSFAHLESFYFPGYGFSWYDPVCGFACYNILSGAMLECSSQESMHGMSHGSGPTSPECYAGDTAFLTSLAYCMNSTCNADDIEPWRREKFWDMHVTGDSAVFPKWSYAVALEQVVEPPTVTYNSSSHEVLNETQAVSEEAYRIQSRFMAMFDHIEALQPRYIFVLLSIGFGTPIFFTLLGYLPFMTGILDKLKPYLVYPSTIGTYSVRPLPWMLGNAPTIGQSLYIAMFVILNVVLTAVNYDRSQPHPWYFSPREETLAYIGYRTGHISYALLPLVILFSGRNNFLLWITNWPYSTYILLHRWIARVFTIQAILHSITLLVTYTSSGSYPVESKKAYWLWGIVATVLACAMLVLSHLYFRRLSYEIFLGLHIFLAAFVIIGCWYHVILKWGFNFYDNWLIAASAVWFFDRLVRVVRVAKNGIRHATITDVGLDHVRVDIPGIRWSNKPGHVAYAFFPSLSPLRPWENHPFSVNSTSLFRQYTSKELHSPGSDSDRSPPMSIDAGADAETKTGTKVQESGLAAPTSSSAIMSTTTAGLTLVVTKKSGLTKHLKGGQGSIPVLLEGPYAHQPSSDILRCDRVVLVGGGIGITGLVAWTHSHPNVKLAWSVKSRHEHLVREMAIALREVKDQEILVGERLDLRRLLSHEAESGYIKIGVVVCGPGPMCDEVRSIVAGLGRSGKTVFELEVDAFSW</sequence>
<dbReference type="PANTHER" id="PTHR32361">
    <property type="entry name" value="FERRIC/CUPRIC REDUCTASE TRANSMEMBRANE COMPONENT"/>
    <property type="match status" value="1"/>
</dbReference>
<dbReference type="VEuPathDB" id="FungiDB:PV10_08768"/>
<evidence type="ECO:0000256" key="6">
    <source>
        <dbReference type="ARBA" id="ARBA00023136"/>
    </source>
</evidence>
<dbReference type="GO" id="GO:0005886">
    <property type="term" value="C:plasma membrane"/>
    <property type="evidence" value="ECO:0007669"/>
    <property type="project" value="TreeGrafter"/>
</dbReference>
<feature type="chain" id="PRO_5019428974" description="Ferric oxidoreductase domain-containing protein" evidence="9">
    <location>
        <begin position="19"/>
        <end position="706"/>
    </location>
</feature>
<dbReference type="SFLD" id="SFLDS00052">
    <property type="entry name" value="Ferric_Reductase_Domain"/>
    <property type="match status" value="1"/>
</dbReference>
<gene>
    <name evidence="11" type="ORF">B0A52_04223</name>
</gene>
<keyword evidence="6 8" id="KW-0472">Membrane</keyword>
<evidence type="ECO:0000256" key="7">
    <source>
        <dbReference type="SAM" id="MobiDB-lite"/>
    </source>
</evidence>
<dbReference type="GO" id="GO:0006879">
    <property type="term" value="P:intracellular iron ion homeostasis"/>
    <property type="evidence" value="ECO:0007669"/>
    <property type="project" value="TreeGrafter"/>
</dbReference>
<comment type="subcellular location">
    <subcellularLocation>
        <location evidence="1">Membrane</location>
        <topology evidence="1">Multi-pass membrane protein</topology>
    </subcellularLocation>
</comment>
<organism evidence="11 12">
    <name type="scientific">Exophiala mesophila</name>
    <name type="common">Black yeast-like fungus</name>
    <dbReference type="NCBI Taxonomy" id="212818"/>
    <lineage>
        <taxon>Eukaryota</taxon>
        <taxon>Fungi</taxon>
        <taxon>Dikarya</taxon>
        <taxon>Ascomycota</taxon>
        <taxon>Pezizomycotina</taxon>
        <taxon>Eurotiomycetes</taxon>
        <taxon>Chaetothyriomycetidae</taxon>
        <taxon>Chaetothyriales</taxon>
        <taxon>Herpotrichiellaceae</taxon>
        <taxon>Exophiala</taxon>
    </lineage>
</organism>
<dbReference type="GO" id="GO:0000293">
    <property type="term" value="F:ferric-chelate reductase activity"/>
    <property type="evidence" value="ECO:0007669"/>
    <property type="project" value="TreeGrafter"/>
</dbReference>
<evidence type="ECO:0000259" key="10">
    <source>
        <dbReference type="Pfam" id="PF01794"/>
    </source>
</evidence>
<keyword evidence="3 8" id="KW-0812">Transmembrane</keyword>
<feature type="transmembrane region" description="Helical" evidence="8">
    <location>
        <begin position="237"/>
        <end position="255"/>
    </location>
</feature>
<name>A0A438N7S6_EXOME</name>
<evidence type="ECO:0000256" key="3">
    <source>
        <dbReference type="ARBA" id="ARBA00022692"/>
    </source>
</evidence>
<dbReference type="GO" id="GO:0006826">
    <property type="term" value="P:iron ion transport"/>
    <property type="evidence" value="ECO:0007669"/>
    <property type="project" value="TreeGrafter"/>
</dbReference>
<keyword evidence="9" id="KW-0732">Signal</keyword>
<dbReference type="InterPro" id="IPR013130">
    <property type="entry name" value="Fe3_Rdtase_TM_dom"/>
</dbReference>
<feature type="signal peptide" evidence="9">
    <location>
        <begin position="1"/>
        <end position="18"/>
    </location>
</feature>
<feature type="transmembrane region" description="Helical" evidence="8">
    <location>
        <begin position="175"/>
        <end position="198"/>
    </location>
</feature>
<dbReference type="AlphaFoldDB" id="A0A438N7S6"/>
<feature type="transmembrane region" description="Helical" evidence="8">
    <location>
        <begin position="351"/>
        <end position="373"/>
    </location>
</feature>
<accession>A0A438N7S6</accession>
<evidence type="ECO:0000313" key="11">
    <source>
        <dbReference type="EMBL" id="RVX71824.1"/>
    </source>
</evidence>
<feature type="domain" description="Ferric oxidoreductase" evidence="10">
    <location>
        <begin position="279"/>
        <end position="396"/>
    </location>
</feature>
<evidence type="ECO:0000256" key="2">
    <source>
        <dbReference type="ARBA" id="ARBA00022448"/>
    </source>
</evidence>
<dbReference type="VEuPathDB" id="FungiDB:PV10_08769"/>
<feature type="transmembrane region" description="Helical" evidence="8">
    <location>
        <begin position="275"/>
        <end position="296"/>
    </location>
</feature>
<dbReference type="SUPFAM" id="SSF52343">
    <property type="entry name" value="Ferredoxin reductase-like, C-terminal NADP-linked domain"/>
    <property type="match status" value="1"/>
</dbReference>
<feature type="transmembrane region" description="Helical" evidence="8">
    <location>
        <begin position="380"/>
        <end position="400"/>
    </location>
</feature>
<dbReference type="GO" id="GO:0015677">
    <property type="term" value="P:copper ion import"/>
    <property type="evidence" value="ECO:0007669"/>
    <property type="project" value="TreeGrafter"/>
</dbReference>
<dbReference type="EMBL" id="NAJM01000015">
    <property type="protein sequence ID" value="RVX71824.1"/>
    <property type="molecule type" value="Genomic_DNA"/>
</dbReference>
<evidence type="ECO:0000313" key="12">
    <source>
        <dbReference type="Proteomes" id="UP000288859"/>
    </source>
</evidence>
<evidence type="ECO:0000256" key="4">
    <source>
        <dbReference type="ARBA" id="ARBA00022989"/>
    </source>
</evidence>
<feature type="region of interest" description="Disordered" evidence="7">
    <location>
        <begin position="499"/>
        <end position="540"/>
    </location>
</feature>
<feature type="transmembrane region" description="Helical" evidence="8">
    <location>
        <begin position="317"/>
        <end position="339"/>
    </location>
</feature>
<keyword evidence="5" id="KW-0406">Ion transport</keyword>
<feature type="compositionally biased region" description="Basic and acidic residues" evidence="7">
    <location>
        <begin position="499"/>
        <end position="509"/>
    </location>
</feature>
<protein>
    <recommendedName>
        <fullName evidence="10">Ferric oxidoreductase domain-containing protein</fullName>
    </recommendedName>
</protein>
<keyword evidence="4 8" id="KW-1133">Transmembrane helix</keyword>
<dbReference type="CDD" id="cd06186">
    <property type="entry name" value="NOX_Duox_like_FAD_NADP"/>
    <property type="match status" value="1"/>
</dbReference>
<proteinExistence type="predicted"/>
<dbReference type="PANTHER" id="PTHR32361:SF9">
    <property type="entry name" value="FERRIC REDUCTASE TRANSMEMBRANE COMPONENT 3-RELATED"/>
    <property type="match status" value="1"/>
</dbReference>
<dbReference type="InterPro" id="IPR039261">
    <property type="entry name" value="FNR_nucleotide-bd"/>
</dbReference>
<dbReference type="Proteomes" id="UP000288859">
    <property type="component" value="Unassembled WGS sequence"/>
</dbReference>
<dbReference type="Pfam" id="PF01794">
    <property type="entry name" value="Ferric_reduct"/>
    <property type="match status" value="1"/>
</dbReference>
<evidence type="ECO:0000256" key="9">
    <source>
        <dbReference type="SAM" id="SignalP"/>
    </source>
</evidence>
<dbReference type="OrthoDB" id="167398at2759"/>
<dbReference type="Gene3D" id="3.40.50.80">
    <property type="entry name" value="Nucleotide-binding domain of ferredoxin-NADP reductase (FNR) module"/>
    <property type="match status" value="1"/>
</dbReference>